<keyword evidence="1" id="KW-0812">Transmembrane</keyword>
<feature type="chain" id="PRO_5009583071" description="Cohesin domain-containing protein" evidence="2">
    <location>
        <begin position="23"/>
        <end position="313"/>
    </location>
</feature>
<protein>
    <recommendedName>
        <fullName evidence="5">Cohesin domain-containing protein</fullName>
    </recommendedName>
</protein>
<evidence type="ECO:0008006" key="5">
    <source>
        <dbReference type="Google" id="ProtNLM"/>
    </source>
</evidence>
<dbReference type="GO" id="GO:0030246">
    <property type="term" value="F:carbohydrate binding"/>
    <property type="evidence" value="ECO:0007669"/>
    <property type="project" value="InterPro"/>
</dbReference>
<organism evidence="3 4">
    <name type="scientific">Candidatus Spechtbacteria bacterium RIFCSPHIGHO2_01_FULL_43_30</name>
    <dbReference type="NCBI Taxonomy" id="1802158"/>
    <lineage>
        <taxon>Bacteria</taxon>
        <taxon>Candidatus Spechtiibacteriota</taxon>
    </lineage>
</organism>
<proteinExistence type="predicted"/>
<dbReference type="STRING" id="1802158.A2827_01110"/>
<evidence type="ECO:0000256" key="1">
    <source>
        <dbReference type="SAM" id="Phobius"/>
    </source>
</evidence>
<feature type="transmembrane region" description="Helical" evidence="1">
    <location>
        <begin position="287"/>
        <end position="307"/>
    </location>
</feature>
<evidence type="ECO:0000313" key="3">
    <source>
        <dbReference type="EMBL" id="OGZ57572.1"/>
    </source>
</evidence>
<comment type="caution">
    <text evidence="3">The sequence shown here is derived from an EMBL/GenBank/DDBJ whole genome shotgun (WGS) entry which is preliminary data.</text>
</comment>
<keyword evidence="1" id="KW-0472">Membrane</keyword>
<gene>
    <name evidence="3" type="ORF">A2827_01110</name>
</gene>
<name>A0A1G2H501_9BACT</name>
<dbReference type="Gene3D" id="2.60.40.680">
    <property type="match status" value="1"/>
</dbReference>
<dbReference type="EMBL" id="MHOD01000027">
    <property type="protein sequence ID" value="OGZ57572.1"/>
    <property type="molecule type" value="Genomic_DNA"/>
</dbReference>
<reference evidence="3 4" key="1">
    <citation type="journal article" date="2016" name="Nat. Commun.">
        <title>Thousands of microbial genomes shed light on interconnected biogeochemical processes in an aquifer system.</title>
        <authorList>
            <person name="Anantharaman K."/>
            <person name="Brown C.T."/>
            <person name="Hug L.A."/>
            <person name="Sharon I."/>
            <person name="Castelle C.J."/>
            <person name="Probst A.J."/>
            <person name="Thomas B.C."/>
            <person name="Singh A."/>
            <person name="Wilkins M.J."/>
            <person name="Karaoz U."/>
            <person name="Brodie E.L."/>
            <person name="Williams K.H."/>
            <person name="Hubbard S.S."/>
            <person name="Banfield J.F."/>
        </authorList>
    </citation>
    <scope>NUCLEOTIDE SEQUENCE [LARGE SCALE GENOMIC DNA]</scope>
</reference>
<dbReference type="AlphaFoldDB" id="A0A1G2H501"/>
<accession>A0A1G2H501</accession>
<dbReference type="InterPro" id="IPR008965">
    <property type="entry name" value="CBM2/CBM3_carb-bd_dom_sf"/>
</dbReference>
<keyword evidence="2" id="KW-0732">Signal</keyword>
<keyword evidence="1" id="KW-1133">Transmembrane helix</keyword>
<evidence type="ECO:0000256" key="2">
    <source>
        <dbReference type="SAM" id="SignalP"/>
    </source>
</evidence>
<dbReference type="Proteomes" id="UP000177932">
    <property type="component" value="Unassembled WGS sequence"/>
</dbReference>
<sequence>MKHKIFLLVIVLILLAPANARAAVLYFKPNQSSQNLGDTFIQEIRLNTEGEFINTAEIYIEYPQDILELADFSNGNSVLSLWIENPEVKNGFIHFIAGVPAGYQGSDGFVAKMIFFTKTSSIQSDTANADALLGTIRFSESSKILLNDGVGTLANVEFESANVVIIPKLLSKVEDEWHDEIMLDSTSPEPFIVSVSKHKDIFGGKYFISFSTVDKQTGIDHYEVFEYFDGKVSETKNAASPYLLDNQELNGIIRVRAVDKRGNEAISEIRLNNELESKTQNRISKTAIPVFIFSVLLVCASAIAIYAKKSRKK</sequence>
<evidence type="ECO:0000313" key="4">
    <source>
        <dbReference type="Proteomes" id="UP000177932"/>
    </source>
</evidence>
<dbReference type="SUPFAM" id="SSF49384">
    <property type="entry name" value="Carbohydrate-binding domain"/>
    <property type="match status" value="1"/>
</dbReference>
<feature type="signal peptide" evidence="2">
    <location>
        <begin position="1"/>
        <end position="22"/>
    </location>
</feature>